<dbReference type="FunFam" id="1.10.10.60:FF:000132">
    <property type="entry name" value="AraC family transcriptional regulator"/>
    <property type="match status" value="1"/>
</dbReference>
<dbReference type="InterPro" id="IPR018060">
    <property type="entry name" value="HTH_AraC"/>
</dbReference>
<comment type="caution">
    <text evidence="8">The sequence shown here is derived from an EMBL/GenBank/DDBJ whole genome shotgun (WGS) entry which is preliminary data.</text>
</comment>
<keyword evidence="3 8" id="KW-0238">DNA-binding</keyword>
<dbReference type="Pfam" id="PF07883">
    <property type="entry name" value="Cupin_2"/>
    <property type="match status" value="1"/>
</dbReference>
<organism evidence="8 9">
    <name type="scientific">Kutzneria buriramensis</name>
    <dbReference type="NCBI Taxonomy" id="1045776"/>
    <lineage>
        <taxon>Bacteria</taxon>
        <taxon>Bacillati</taxon>
        <taxon>Actinomycetota</taxon>
        <taxon>Actinomycetes</taxon>
        <taxon>Pseudonocardiales</taxon>
        <taxon>Pseudonocardiaceae</taxon>
        <taxon>Kutzneria</taxon>
    </lineage>
</organism>
<keyword evidence="4" id="KW-0804">Transcription</keyword>
<evidence type="ECO:0000313" key="9">
    <source>
        <dbReference type="Proteomes" id="UP000256269"/>
    </source>
</evidence>
<dbReference type="InterPro" id="IPR011051">
    <property type="entry name" value="RmlC_Cupin_sf"/>
</dbReference>
<dbReference type="PANTHER" id="PTHR11019">
    <property type="entry name" value="HTH-TYPE TRANSCRIPTIONAL REGULATOR NIMR"/>
    <property type="match status" value="1"/>
</dbReference>
<keyword evidence="9" id="KW-1185">Reference proteome</keyword>
<dbReference type="InterPro" id="IPR013096">
    <property type="entry name" value="Cupin_2"/>
</dbReference>
<protein>
    <recommendedName>
        <fullName evidence="5">HTH-type transcriptional regulator RipA</fullName>
    </recommendedName>
    <alternativeName>
        <fullName evidence="6">Repressor of iron proteins A</fullName>
    </alternativeName>
</protein>
<evidence type="ECO:0000256" key="1">
    <source>
        <dbReference type="ARBA" id="ARBA00022491"/>
    </source>
</evidence>
<feature type="domain" description="HTH araC/xylS-type" evidence="7">
    <location>
        <begin position="134"/>
        <end position="231"/>
    </location>
</feature>
<dbReference type="SMART" id="SM00342">
    <property type="entry name" value="HTH_ARAC"/>
    <property type="match status" value="1"/>
</dbReference>
<accession>A0A3E0HFL5</accession>
<dbReference type="AlphaFoldDB" id="A0A3E0HFL5"/>
<dbReference type="PANTHER" id="PTHR11019:SF199">
    <property type="entry name" value="HTH-TYPE TRANSCRIPTIONAL REGULATOR NIMR"/>
    <property type="match status" value="1"/>
</dbReference>
<evidence type="ECO:0000313" key="8">
    <source>
        <dbReference type="EMBL" id="REH44602.1"/>
    </source>
</evidence>
<dbReference type="Proteomes" id="UP000256269">
    <property type="component" value="Unassembled WGS sequence"/>
</dbReference>
<dbReference type="SUPFAM" id="SSF51182">
    <property type="entry name" value="RmlC-like cupins"/>
    <property type="match status" value="1"/>
</dbReference>
<dbReference type="Gene3D" id="1.10.10.60">
    <property type="entry name" value="Homeodomain-like"/>
    <property type="match status" value="1"/>
</dbReference>
<dbReference type="GO" id="GO:0003700">
    <property type="term" value="F:DNA-binding transcription factor activity"/>
    <property type="evidence" value="ECO:0007669"/>
    <property type="project" value="InterPro"/>
</dbReference>
<dbReference type="GO" id="GO:0043565">
    <property type="term" value="F:sequence-specific DNA binding"/>
    <property type="evidence" value="ECO:0007669"/>
    <property type="project" value="InterPro"/>
</dbReference>
<evidence type="ECO:0000256" key="2">
    <source>
        <dbReference type="ARBA" id="ARBA00023015"/>
    </source>
</evidence>
<reference evidence="8 9" key="1">
    <citation type="submission" date="2018-08" db="EMBL/GenBank/DDBJ databases">
        <title>Genomic Encyclopedia of Archaeal and Bacterial Type Strains, Phase II (KMG-II): from individual species to whole genera.</title>
        <authorList>
            <person name="Goeker M."/>
        </authorList>
    </citation>
    <scope>NUCLEOTIDE SEQUENCE [LARGE SCALE GENOMIC DNA]</scope>
    <source>
        <strain evidence="8 9">DSM 45791</strain>
    </source>
</reference>
<keyword evidence="2" id="KW-0805">Transcription regulation</keyword>
<dbReference type="InterPro" id="IPR009057">
    <property type="entry name" value="Homeodomain-like_sf"/>
</dbReference>
<dbReference type="InterPro" id="IPR014710">
    <property type="entry name" value="RmlC-like_jellyroll"/>
</dbReference>
<evidence type="ECO:0000256" key="5">
    <source>
        <dbReference type="ARBA" id="ARBA00074140"/>
    </source>
</evidence>
<dbReference type="InterPro" id="IPR018062">
    <property type="entry name" value="HTH_AraC-typ_CS"/>
</dbReference>
<dbReference type="SUPFAM" id="SSF46689">
    <property type="entry name" value="Homeodomain-like"/>
    <property type="match status" value="2"/>
</dbReference>
<dbReference type="EMBL" id="QUNO01000008">
    <property type="protein sequence ID" value="REH44602.1"/>
    <property type="molecule type" value="Genomic_DNA"/>
</dbReference>
<evidence type="ECO:0000256" key="4">
    <source>
        <dbReference type="ARBA" id="ARBA00023163"/>
    </source>
</evidence>
<dbReference type="CDD" id="cd06124">
    <property type="entry name" value="cupin_NimR-like_N"/>
    <property type="match status" value="1"/>
</dbReference>
<evidence type="ECO:0000259" key="7">
    <source>
        <dbReference type="PROSITE" id="PS01124"/>
    </source>
</evidence>
<dbReference type="Pfam" id="PF12833">
    <property type="entry name" value="HTH_18"/>
    <property type="match status" value="1"/>
</dbReference>
<evidence type="ECO:0000256" key="6">
    <source>
        <dbReference type="ARBA" id="ARBA00079449"/>
    </source>
</evidence>
<gene>
    <name evidence="8" type="ORF">BCF44_10882</name>
</gene>
<proteinExistence type="predicted"/>
<keyword evidence="1" id="KW-0678">Repressor</keyword>
<dbReference type="PROSITE" id="PS00041">
    <property type="entry name" value="HTH_ARAC_FAMILY_1"/>
    <property type="match status" value="1"/>
</dbReference>
<dbReference type="Gene3D" id="2.60.120.10">
    <property type="entry name" value="Jelly Rolls"/>
    <property type="match status" value="1"/>
</dbReference>
<name>A0A3E0HFL5_9PSEU</name>
<sequence>MVLSVTMPKGEWFDWHLHPDHQFAWAAEGMLTVQVGDATWVLPPSRALWIPAGTVHRTGAASTSSMHSVYFGGRHWGEPTVVAVGPLLAELIRYLADLTLETAPRRRAEAVLRDLLVPVPVSTIHVPSVSARLSRIALALTEDPADDRELAAWGRLVGASARTLARAFVAETGMTFGTWRTQVRLLASLPLLAAGMPVATVARRVGYATPSAFVAAFRRVTGTTPGTYFTEPLPRVPRGARPL</sequence>
<evidence type="ECO:0000256" key="3">
    <source>
        <dbReference type="ARBA" id="ARBA00023125"/>
    </source>
</evidence>
<dbReference type="PROSITE" id="PS01124">
    <property type="entry name" value="HTH_ARAC_FAMILY_2"/>
    <property type="match status" value="1"/>
</dbReference>